<protein>
    <submittedName>
        <fullName evidence="1">Uncharacterized protein</fullName>
    </submittedName>
</protein>
<dbReference type="Proteomes" id="UP000192251">
    <property type="component" value="Chromosome"/>
</dbReference>
<accession>A0ABC8BZA5</accession>
<evidence type="ECO:0000313" key="1">
    <source>
        <dbReference type="EMBL" id="ARF75668.1"/>
    </source>
</evidence>
<dbReference type="AlphaFoldDB" id="A0ABC8BZA5"/>
<dbReference type="EMBL" id="CP020563">
    <property type="protein sequence ID" value="ARF75668.1"/>
    <property type="molecule type" value="Genomic_DNA"/>
</dbReference>
<name>A0ABC8BZA5_9ACTN</name>
<gene>
    <name evidence="1" type="ORF">B7C62_27995</name>
</gene>
<dbReference type="KEGG" id="kab:B7C62_27995"/>
<sequence>MTAPAPELPLPDPESLSAEQQRGANCVWCAAPLSNAAARDLGPRLLTVFGSAVRWFPRCCNTCWKGHRP</sequence>
<evidence type="ECO:0000313" key="2">
    <source>
        <dbReference type="Proteomes" id="UP000192251"/>
    </source>
</evidence>
<organism evidence="1 2">
    <name type="scientific">Kitasatospora albolonga</name>
    <dbReference type="NCBI Taxonomy" id="68173"/>
    <lineage>
        <taxon>Bacteria</taxon>
        <taxon>Bacillati</taxon>
        <taxon>Actinomycetota</taxon>
        <taxon>Actinomycetes</taxon>
        <taxon>Kitasatosporales</taxon>
        <taxon>Streptomycetaceae</taxon>
        <taxon>Kitasatospora</taxon>
    </lineage>
</organism>
<keyword evidence="2" id="KW-1185">Reference proteome</keyword>
<dbReference type="RefSeq" id="WP_084750213.1">
    <property type="nucleotide sequence ID" value="NZ_CP020563.1"/>
</dbReference>
<proteinExistence type="predicted"/>
<reference evidence="1 2" key="1">
    <citation type="submission" date="2017-04" db="EMBL/GenBank/DDBJ databases">
        <title>The complete genome sequence of Streptomyces albolongus YIM 101047, the producer of novel bafilomycins and novel odoriferous sesquiterpenoids.</title>
        <authorList>
            <person name="Yin M."/>
            <person name="Jiang Y."/>
        </authorList>
    </citation>
    <scope>NUCLEOTIDE SEQUENCE [LARGE SCALE GENOMIC DNA]</scope>
    <source>
        <strain evidence="1 2">YIM 101047</strain>
    </source>
</reference>